<accession>A0AAV5GE16</accession>
<feature type="region of interest" description="Disordered" evidence="1">
    <location>
        <begin position="321"/>
        <end position="341"/>
    </location>
</feature>
<feature type="compositionally biased region" description="Gly residues" evidence="1">
    <location>
        <begin position="529"/>
        <end position="538"/>
    </location>
</feature>
<dbReference type="Proteomes" id="UP001342314">
    <property type="component" value="Unassembled WGS sequence"/>
</dbReference>
<dbReference type="EMBL" id="BQKY01000002">
    <property type="protein sequence ID" value="GJN87866.1"/>
    <property type="molecule type" value="Genomic_DNA"/>
</dbReference>
<gene>
    <name evidence="2" type="ORF">Rhopal_000821-T1</name>
</gene>
<keyword evidence="3" id="KW-1185">Reference proteome</keyword>
<feature type="region of interest" description="Disordered" evidence="1">
    <location>
        <begin position="455"/>
        <end position="538"/>
    </location>
</feature>
<dbReference type="AlphaFoldDB" id="A0AAV5GE16"/>
<proteinExistence type="predicted"/>
<comment type="caution">
    <text evidence="2">The sequence shown here is derived from an EMBL/GenBank/DDBJ whole genome shotgun (WGS) entry which is preliminary data.</text>
</comment>
<name>A0AAV5GE16_9BASI</name>
<protein>
    <submittedName>
        <fullName evidence="2">Uncharacterized protein</fullName>
    </submittedName>
</protein>
<evidence type="ECO:0000256" key="1">
    <source>
        <dbReference type="SAM" id="MobiDB-lite"/>
    </source>
</evidence>
<sequence>MNDRLLTLEKRIEDQQRLLGTATASASRALEQANLHEQRHQHSQHTIAELQKQNAQLTERLSRVVMRMKEQDVAHEQHQRQLDDLAAQLDNVNLGGSASGDEADEEDVSGARPAKRRKVTKGKAGSRATQTEGPQEKGGKARKTAAQKALAKCARAALAASRGVTEKESARDTLQAYDPDDPTSINFDCPLTHASNLTPLEAARTWARTNIDRFANLAKSDLADLDTALNTAFESLRQRWRSQGKAPEVLTARAQHDRHLAARKRKAQRRQRVFLEKIDKQAHKYQNRPWAHWLDRDVWHINEIADFFVPGAMSSEVTTVEATAPEDEGDASDAGKTKKKKFSVRPLSFRNPTMTDLFLDCDSVGQKDSPQRTLHPGSPKTSVPPDLGWEHIKLSVAAAMLRSGVPGERHLRACCCATGKRMTLEQTYPDGILEAFEAAVQTNAEIAKARLAEEGRAGGTLGEEEQEEEADGDGRGGAPDARGESGPLDSSAAGAGGAAAAGMYNETTMDGEDGGSEASFAMSDREGGGEGGGWFGAEVGGSAAPDLAIDPSLITLGADVSSGTTQVGGQWCPDDADMSEDDLYS</sequence>
<evidence type="ECO:0000313" key="3">
    <source>
        <dbReference type="Proteomes" id="UP001342314"/>
    </source>
</evidence>
<feature type="compositionally biased region" description="Acidic residues" evidence="1">
    <location>
        <begin position="574"/>
        <end position="585"/>
    </location>
</feature>
<feature type="region of interest" description="Disordered" evidence="1">
    <location>
        <begin position="92"/>
        <end position="146"/>
    </location>
</feature>
<evidence type="ECO:0000313" key="2">
    <source>
        <dbReference type="EMBL" id="GJN87866.1"/>
    </source>
</evidence>
<organism evidence="2 3">
    <name type="scientific">Rhodotorula paludigena</name>
    <dbReference type="NCBI Taxonomy" id="86838"/>
    <lineage>
        <taxon>Eukaryota</taxon>
        <taxon>Fungi</taxon>
        <taxon>Dikarya</taxon>
        <taxon>Basidiomycota</taxon>
        <taxon>Pucciniomycotina</taxon>
        <taxon>Microbotryomycetes</taxon>
        <taxon>Sporidiobolales</taxon>
        <taxon>Sporidiobolaceae</taxon>
        <taxon>Rhodotorula</taxon>
    </lineage>
</organism>
<feature type="region of interest" description="Disordered" evidence="1">
    <location>
        <begin position="367"/>
        <end position="386"/>
    </location>
</feature>
<feature type="compositionally biased region" description="Acidic residues" evidence="1">
    <location>
        <begin position="462"/>
        <end position="471"/>
    </location>
</feature>
<reference evidence="2 3" key="1">
    <citation type="submission" date="2021-12" db="EMBL/GenBank/DDBJ databases">
        <title>High titer production of polyol ester of fatty acids by Rhodotorula paludigena BS15 towards product separation-free biomass refinery.</title>
        <authorList>
            <person name="Mano J."/>
            <person name="Ono H."/>
            <person name="Tanaka T."/>
            <person name="Naito K."/>
            <person name="Sushida H."/>
            <person name="Ike M."/>
            <person name="Tokuyasu K."/>
            <person name="Kitaoka M."/>
        </authorList>
    </citation>
    <scope>NUCLEOTIDE SEQUENCE [LARGE SCALE GENOMIC DNA]</scope>
    <source>
        <strain evidence="2 3">BS15</strain>
    </source>
</reference>
<feature type="region of interest" description="Disordered" evidence="1">
    <location>
        <begin position="561"/>
        <end position="585"/>
    </location>
</feature>